<evidence type="ECO:0000313" key="3">
    <source>
        <dbReference type="Proteomes" id="UP000546162"/>
    </source>
</evidence>
<gene>
    <name evidence="2" type="ORF">BJY16_001166</name>
</gene>
<dbReference type="AlphaFoldDB" id="A0A7W7GT14"/>
<accession>A0A7W7GT14</accession>
<dbReference type="RefSeq" id="WP_239177220.1">
    <property type="nucleotide sequence ID" value="NZ_BAABFG010000005.1"/>
</dbReference>
<sequence>MTEEYATDQRPRRRRGRGLLIAVVVLLLLLLGGLLVVDRYGASYAEGVIGDKVAEQVAARKASSDTPEVDIKGVPFLTQVARGEYQEIQIQLPNFTGPTGTGDKIHMDLLDIRARDVKAPLDALRSGQGTVVAGTLTGTGTLDYPQLVELIGQKGLKLAEKDGKLVGSAQVAALGQQFDVSGTAKLTVVDGGIRVRFADVKAANLPDLPVIQNLVQSYVDKLSLDLPAPELPLQLKVRTLTPEPDGLKVTFGANDVNLNAGGL</sequence>
<feature type="transmembrane region" description="Helical" evidence="1">
    <location>
        <begin position="19"/>
        <end position="37"/>
    </location>
</feature>
<evidence type="ECO:0008006" key="4">
    <source>
        <dbReference type="Google" id="ProtNLM"/>
    </source>
</evidence>
<protein>
    <recommendedName>
        <fullName evidence="4">DUF2993 family protein</fullName>
    </recommendedName>
</protein>
<evidence type="ECO:0000313" key="2">
    <source>
        <dbReference type="EMBL" id="MBB4737707.1"/>
    </source>
</evidence>
<keyword evidence="1" id="KW-0472">Membrane</keyword>
<name>A0A7W7GT14_9ACTN</name>
<dbReference type="InterPro" id="IPR021373">
    <property type="entry name" value="DUF2993"/>
</dbReference>
<dbReference type="Pfam" id="PF11209">
    <property type="entry name" value="LmeA"/>
    <property type="match status" value="1"/>
</dbReference>
<keyword evidence="1" id="KW-1133">Transmembrane helix</keyword>
<reference evidence="2 3" key="1">
    <citation type="submission" date="2020-08" db="EMBL/GenBank/DDBJ databases">
        <title>Sequencing the genomes of 1000 actinobacteria strains.</title>
        <authorList>
            <person name="Klenk H.-P."/>
        </authorList>
    </citation>
    <scope>NUCLEOTIDE SEQUENCE [LARGE SCALE GENOMIC DNA]</scope>
    <source>
        <strain evidence="2 3">DSM 45809</strain>
    </source>
</reference>
<evidence type="ECO:0000256" key="1">
    <source>
        <dbReference type="SAM" id="Phobius"/>
    </source>
</evidence>
<dbReference type="Proteomes" id="UP000546162">
    <property type="component" value="Unassembled WGS sequence"/>
</dbReference>
<comment type="caution">
    <text evidence="2">The sequence shown here is derived from an EMBL/GenBank/DDBJ whole genome shotgun (WGS) entry which is preliminary data.</text>
</comment>
<keyword evidence="1" id="KW-0812">Transmembrane</keyword>
<proteinExistence type="predicted"/>
<dbReference type="EMBL" id="JACHNB010000001">
    <property type="protein sequence ID" value="MBB4737707.1"/>
    <property type="molecule type" value="Genomic_DNA"/>
</dbReference>
<keyword evidence="3" id="KW-1185">Reference proteome</keyword>
<organism evidence="2 3">
    <name type="scientific">Actinoplanes octamycinicus</name>
    <dbReference type="NCBI Taxonomy" id="135948"/>
    <lineage>
        <taxon>Bacteria</taxon>
        <taxon>Bacillati</taxon>
        <taxon>Actinomycetota</taxon>
        <taxon>Actinomycetes</taxon>
        <taxon>Micromonosporales</taxon>
        <taxon>Micromonosporaceae</taxon>
        <taxon>Actinoplanes</taxon>
    </lineage>
</organism>